<accession>A0A3Q8TZA9</accession>
<dbReference type="AlphaFoldDB" id="A0A3Q8TZA9"/>
<gene>
    <name evidence="1" type="ORF">EJA05_06060</name>
</gene>
<dbReference type="GO" id="GO:0003729">
    <property type="term" value="F:mRNA binding"/>
    <property type="evidence" value="ECO:0007669"/>
    <property type="project" value="InterPro"/>
</dbReference>
<name>A0A3Q8TZA9_9PSED</name>
<organism evidence="1 2">
    <name type="scientific">Pseudomonas entomophila</name>
    <dbReference type="NCBI Taxonomy" id="312306"/>
    <lineage>
        <taxon>Bacteria</taxon>
        <taxon>Pseudomonadati</taxon>
        <taxon>Pseudomonadota</taxon>
        <taxon>Gammaproteobacteria</taxon>
        <taxon>Pseudomonadales</taxon>
        <taxon>Pseudomonadaceae</taxon>
        <taxon>Pseudomonas</taxon>
    </lineage>
</organism>
<sequence>MNNHQRALLELVFKKPVPKTLDWIRLESLLVSLGARTVEGRGSRVRFELHGAVATFHRPHPERHAKAYQVKDARQFLEQAGVTP</sequence>
<dbReference type="OrthoDB" id="73001at2"/>
<reference evidence="1 2" key="1">
    <citation type="submission" date="2018-12" db="EMBL/GenBank/DDBJ databases">
        <authorList>
            <person name="Li S."/>
            <person name="Yang R."/>
            <person name="Chen G."/>
            <person name="Zou L."/>
            <person name="Zhang C."/>
            <person name="Chen Y."/>
            <person name="Liu Z."/>
            <person name="Li Y."/>
            <person name="Yan Y."/>
            <person name="Huang M."/>
            <person name="Chen T."/>
        </authorList>
    </citation>
    <scope>NUCLEOTIDE SEQUENCE [LARGE SCALE GENOMIC DNA]</scope>
    <source>
        <strain evidence="1 2">1257</strain>
    </source>
</reference>
<evidence type="ECO:0000313" key="1">
    <source>
        <dbReference type="EMBL" id="AZL67334.1"/>
    </source>
</evidence>
<protein>
    <submittedName>
        <fullName evidence="1">Type II toxin-antitoxin system HicA family toxin</fullName>
    </submittedName>
</protein>
<evidence type="ECO:0000313" key="2">
    <source>
        <dbReference type="Proteomes" id="UP000268230"/>
    </source>
</evidence>
<proteinExistence type="predicted"/>
<dbReference type="Pfam" id="PF07927">
    <property type="entry name" value="HicA_toxin"/>
    <property type="match status" value="1"/>
</dbReference>
<dbReference type="Proteomes" id="UP000268230">
    <property type="component" value="Chromosome"/>
</dbReference>
<dbReference type="KEGG" id="pory:EJA05_06060"/>
<dbReference type="InterPro" id="IPR012933">
    <property type="entry name" value="HicA_mRNA_interferase"/>
</dbReference>
<dbReference type="EMBL" id="CP034338">
    <property type="protein sequence ID" value="AZL67334.1"/>
    <property type="molecule type" value="Genomic_DNA"/>
</dbReference>